<dbReference type="RefSeq" id="WP_131907424.1">
    <property type="nucleotide sequence ID" value="NZ_BAAAFU010000007.1"/>
</dbReference>
<reference evidence="5 6" key="1">
    <citation type="submission" date="2019-03" db="EMBL/GenBank/DDBJ databases">
        <title>Genomic Encyclopedia of Type Strains, Phase IV (KMG-IV): sequencing the most valuable type-strain genomes for metagenomic binning, comparative biology and taxonomic classification.</title>
        <authorList>
            <person name="Goeker M."/>
        </authorList>
    </citation>
    <scope>NUCLEOTIDE SEQUENCE [LARGE SCALE GENOMIC DNA]</scope>
    <source>
        <strain evidence="5 6">DSM 24830</strain>
    </source>
</reference>
<evidence type="ECO:0000256" key="1">
    <source>
        <dbReference type="ARBA" id="ARBA00007198"/>
    </source>
</evidence>
<keyword evidence="2 4" id="KW-0560">Oxidoreductase</keyword>
<comment type="similarity">
    <text evidence="1 3 4">Belongs to the ArsC family.</text>
</comment>
<comment type="caution">
    <text evidence="5">The sequence shown here is derived from an EMBL/GenBank/DDBJ whole genome shotgun (WGS) entry which is preliminary data.</text>
</comment>
<accession>A0A4R1EUZ1</accession>
<dbReference type="Proteomes" id="UP000294887">
    <property type="component" value="Unassembled WGS sequence"/>
</dbReference>
<evidence type="ECO:0000256" key="2">
    <source>
        <dbReference type="ARBA" id="ARBA00023002"/>
    </source>
</evidence>
<dbReference type="Gene3D" id="3.40.30.10">
    <property type="entry name" value="Glutaredoxin"/>
    <property type="match status" value="1"/>
</dbReference>
<dbReference type="EC" id="1.20.4.1" evidence="4"/>
<evidence type="ECO:0000256" key="4">
    <source>
        <dbReference type="RuleBase" id="RU362029"/>
    </source>
</evidence>
<proteinExistence type="inferred from homology"/>
<dbReference type="InterPro" id="IPR006659">
    <property type="entry name" value="Arsenate_reductase"/>
</dbReference>
<organism evidence="5 6">
    <name type="scientific">Cocleimonas flava</name>
    <dbReference type="NCBI Taxonomy" id="634765"/>
    <lineage>
        <taxon>Bacteria</taxon>
        <taxon>Pseudomonadati</taxon>
        <taxon>Pseudomonadota</taxon>
        <taxon>Gammaproteobacteria</taxon>
        <taxon>Thiotrichales</taxon>
        <taxon>Thiotrichaceae</taxon>
        <taxon>Cocleimonas</taxon>
    </lineage>
</organism>
<dbReference type="CDD" id="cd03034">
    <property type="entry name" value="ArsC_ArsC"/>
    <property type="match status" value="1"/>
</dbReference>
<dbReference type="OrthoDB" id="9790554at2"/>
<evidence type="ECO:0000256" key="3">
    <source>
        <dbReference type="PROSITE-ProRule" id="PRU01282"/>
    </source>
</evidence>
<dbReference type="InterPro" id="IPR006660">
    <property type="entry name" value="Arsenate_reductase-like"/>
</dbReference>
<dbReference type="Pfam" id="PF03960">
    <property type="entry name" value="ArsC"/>
    <property type="match status" value="1"/>
</dbReference>
<keyword evidence="6" id="KW-1185">Reference proteome</keyword>
<dbReference type="PANTHER" id="PTHR30041:SF4">
    <property type="entry name" value="ARSENATE REDUCTASE"/>
    <property type="match status" value="1"/>
</dbReference>
<dbReference type="PROSITE" id="PS51353">
    <property type="entry name" value="ARSC"/>
    <property type="match status" value="1"/>
</dbReference>
<protein>
    <recommendedName>
        <fullName evidence="4">Arsenate reductase</fullName>
        <ecNumber evidence="4">1.20.4.1</ecNumber>
    </recommendedName>
</protein>
<evidence type="ECO:0000313" key="5">
    <source>
        <dbReference type="EMBL" id="TCJ82928.1"/>
    </source>
</evidence>
<name>A0A4R1EUZ1_9GAMM</name>
<dbReference type="PANTHER" id="PTHR30041">
    <property type="entry name" value="ARSENATE REDUCTASE"/>
    <property type="match status" value="1"/>
</dbReference>
<gene>
    <name evidence="5" type="ORF">EV695_3666</name>
</gene>
<dbReference type="AlphaFoldDB" id="A0A4R1EUZ1"/>
<comment type="catalytic activity">
    <reaction evidence="4">
        <text>[glutaredoxin]-dithiol + arsenate + glutathione + H(+) = glutathionyl-S-S-[glutaredoxin] + arsenite + H2O</text>
        <dbReference type="Rhea" id="RHEA:22016"/>
        <dbReference type="Rhea" id="RHEA-COMP:10729"/>
        <dbReference type="Rhea" id="RHEA-COMP:17668"/>
        <dbReference type="ChEBI" id="CHEBI:15377"/>
        <dbReference type="ChEBI" id="CHEBI:15378"/>
        <dbReference type="ChEBI" id="CHEBI:29242"/>
        <dbReference type="ChEBI" id="CHEBI:29950"/>
        <dbReference type="ChEBI" id="CHEBI:48597"/>
        <dbReference type="ChEBI" id="CHEBI:57925"/>
        <dbReference type="ChEBI" id="CHEBI:146199"/>
        <dbReference type="EC" id="1.20.4.1"/>
    </reaction>
</comment>
<dbReference type="GO" id="GO:0008794">
    <property type="term" value="F:arsenate reductase (glutaredoxin) activity"/>
    <property type="evidence" value="ECO:0007669"/>
    <property type="project" value="UniProtKB-UniRule"/>
</dbReference>
<dbReference type="NCBIfam" id="TIGR00014">
    <property type="entry name" value="arsC"/>
    <property type="match status" value="1"/>
</dbReference>
<dbReference type="InterPro" id="IPR036249">
    <property type="entry name" value="Thioredoxin-like_sf"/>
</dbReference>
<sequence length="117" mass="13119">MTDSTTIYHNPRCSKSRAAMELLSDKGIEANVVKYLDTPPDSDAISEILDMLGLEPRELMRKGELAYKDNNLADERLTREQLIDAMVNNPILIERPIVIKDGKAAIGRPIENIIDIL</sequence>
<dbReference type="SUPFAM" id="SSF52833">
    <property type="entry name" value="Thioredoxin-like"/>
    <property type="match status" value="1"/>
</dbReference>
<evidence type="ECO:0000313" key="6">
    <source>
        <dbReference type="Proteomes" id="UP000294887"/>
    </source>
</evidence>
<dbReference type="EMBL" id="SMFQ01000005">
    <property type="protein sequence ID" value="TCJ82928.1"/>
    <property type="molecule type" value="Genomic_DNA"/>
</dbReference>